<organism evidence="2 3">
    <name type="scientific">Anaeramoeba flamelloides</name>
    <dbReference type="NCBI Taxonomy" id="1746091"/>
    <lineage>
        <taxon>Eukaryota</taxon>
        <taxon>Metamonada</taxon>
        <taxon>Anaeramoebidae</taxon>
        <taxon>Anaeramoeba</taxon>
    </lineage>
</organism>
<dbReference type="Pfam" id="PF02342">
    <property type="entry name" value="TerD"/>
    <property type="match status" value="1"/>
</dbReference>
<gene>
    <name evidence="2" type="ORF">M0812_10400</name>
</gene>
<name>A0AAV7ZVX8_9EUKA</name>
<sequence length="406" mass="45627">MDKSGTSDPFWRSVINLKQLFHNVTFTDQGLSAHGLACPIMGANKESQGKLFIVITFKIIQLSPPPKMTVGESIDIPTSRCGRMLLTLKSQVESTSIVDVDLSAIAFLKSKPEKVVFPVYYTNKEIDGLKYIGRDTPKMPGFYQVLLEVEADPLRLNYDIVVFIVSISKSIEDENDIVIFSDLSTCEVQLMDPDHLKSIMKLLLNDIHGTCAILGVLDISDTINSTFVYNHNYTQKKHELYSTPLGRHLRGSVTICQKQPYTKFKIFQPTGQNYVIKKRLFTFEKKTSDDNAIKHSGDNTTGKGEGDDEQIQVELFNVDPKYTHLAVVITSFKGDKFSTLENAYTRLFTGTNSTFLRYDLDDLGDYTAIVVGIFHRTKEGWSFEASGFPAKGTEPCDLVECVQNMF</sequence>
<dbReference type="PANTHER" id="PTHR32097">
    <property type="entry name" value="CAMP-BINDING PROTEIN 1-RELATED"/>
    <property type="match status" value="1"/>
</dbReference>
<dbReference type="InterPro" id="IPR051324">
    <property type="entry name" value="Stress/Tellurium_Resist"/>
</dbReference>
<evidence type="ECO:0000259" key="1">
    <source>
        <dbReference type="Pfam" id="PF02342"/>
    </source>
</evidence>
<evidence type="ECO:0000313" key="3">
    <source>
        <dbReference type="Proteomes" id="UP001146793"/>
    </source>
</evidence>
<proteinExistence type="predicted"/>
<dbReference type="Gene3D" id="2.60.60.30">
    <property type="entry name" value="sav2460 like domains"/>
    <property type="match status" value="1"/>
</dbReference>
<evidence type="ECO:0000313" key="2">
    <source>
        <dbReference type="EMBL" id="KAJ3444543.1"/>
    </source>
</evidence>
<reference evidence="2" key="1">
    <citation type="submission" date="2022-08" db="EMBL/GenBank/DDBJ databases">
        <title>Novel sulphate-reducing endosymbionts in the free-living metamonad Anaeramoeba.</title>
        <authorList>
            <person name="Jerlstrom-Hultqvist J."/>
            <person name="Cepicka I."/>
            <person name="Gallot-Lavallee L."/>
            <person name="Salas-Leiva D."/>
            <person name="Curtis B.A."/>
            <person name="Zahonova K."/>
            <person name="Pipaliya S."/>
            <person name="Dacks J."/>
            <person name="Roger A.J."/>
        </authorList>
    </citation>
    <scope>NUCLEOTIDE SEQUENCE</scope>
    <source>
        <strain evidence="2">Busselton2</strain>
    </source>
</reference>
<protein>
    <submittedName>
        <fullName evidence="2">Camp-binding protein 1-related</fullName>
    </submittedName>
</protein>
<accession>A0AAV7ZVX8</accession>
<dbReference type="AlphaFoldDB" id="A0AAV7ZVX8"/>
<comment type="caution">
    <text evidence="2">The sequence shown here is derived from an EMBL/GenBank/DDBJ whole genome shotgun (WGS) entry which is preliminary data.</text>
</comment>
<feature type="domain" description="TerD" evidence="1">
    <location>
        <begin position="280"/>
        <end position="388"/>
    </location>
</feature>
<dbReference type="CDD" id="cd06974">
    <property type="entry name" value="TerD_like"/>
    <property type="match status" value="1"/>
</dbReference>
<dbReference type="Proteomes" id="UP001146793">
    <property type="component" value="Unassembled WGS sequence"/>
</dbReference>
<dbReference type="PANTHER" id="PTHR32097:SF17">
    <property type="entry name" value="CAMP-BINDING PROTEIN 1-RELATED"/>
    <property type="match status" value="1"/>
</dbReference>
<dbReference type="EMBL" id="JANTQA010000023">
    <property type="protein sequence ID" value="KAJ3444543.1"/>
    <property type="molecule type" value="Genomic_DNA"/>
</dbReference>
<dbReference type="InterPro" id="IPR003325">
    <property type="entry name" value="TerD"/>
</dbReference>